<keyword evidence="2" id="KW-1185">Reference proteome</keyword>
<gene>
    <name evidence="1" type="ORF">SBOR_2570</name>
</gene>
<evidence type="ECO:0000313" key="2">
    <source>
        <dbReference type="Proteomes" id="UP000019487"/>
    </source>
</evidence>
<proteinExistence type="predicted"/>
<organism evidence="1 2">
    <name type="scientific">Sclerotinia borealis (strain F-4128)</name>
    <dbReference type="NCBI Taxonomy" id="1432307"/>
    <lineage>
        <taxon>Eukaryota</taxon>
        <taxon>Fungi</taxon>
        <taxon>Dikarya</taxon>
        <taxon>Ascomycota</taxon>
        <taxon>Pezizomycotina</taxon>
        <taxon>Leotiomycetes</taxon>
        <taxon>Helotiales</taxon>
        <taxon>Sclerotiniaceae</taxon>
        <taxon>Sclerotinia</taxon>
    </lineage>
</organism>
<dbReference type="Proteomes" id="UP000019487">
    <property type="component" value="Unassembled WGS sequence"/>
</dbReference>
<comment type="caution">
    <text evidence="1">The sequence shown here is derived from an EMBL/GenBank/DDBJ whole genome shotgun (WGS) entry which is preliminary data.</text>
</comment>
<dbReference type="AlphaFoldDB" id="W9CRA5"/>
<sequence length="74" mass="8503">MPLAIQYLVLLERNPPPSKADLRRFAPLLAIRINEQEAHDLDTDELVVDELQDILLERTAGKLKGRLVDCRRAR</sequence>
<reference evidence="1 2" key="1">
    <citation type="journal article" date="2014" name="Genome Announc.">
        <title>Draft genome sequence of Sclerotinia borealis, a psychrophilic plant pathogenic fungus.</title>
        <authorList>
            <person name="Mardanov A.V."/>
            <person name="Beletsky A.V."/>
            <person name="Kadnikov V.V."/>
            <person name="Ignatov A.N."/>
            <person name="Ravin N.V."/>
        </authorList>
    </citation>
    <scope>NUCLEOTIDE SEQUENCE [LARGE SCALE GENOMIC DNA]</scope>
    <source>
        <strain evidence="2">F-4157</strain>
    </source>
</reference>
<protein>
    <submittedName>
        <fullName evidence="1">Uncharacterized protein</fullName>
    </submittedName>
</protein>
<accession>W9CRA5</accession>
<name>W9CRA5_SCLBF</name>
<dbReference type="EMBL" id="AYSA01000105">
    <property type="protein sequence ID" value="ESZ97025.1"/>
    <property type="molecule type" value="Genomic_DNA"/>
</dbReference>
<dbReference type="HOGENOM" id="CLU_2689223_0_0_1"/>
<evidence type="ECO:0000313" key="1">
    <source>
        <dbReference type="EMBL" id="ESZ97025.1"/>
    </source>
</evidence>